<dbReference type="PRINTS" id="PR01483">
    <property type="entry name" value="FASYNTHASE"/>
</dbReference>
<organism evidence="2 3">
    <name type="scientific">Vibrio mediterranei</name>
    <dbReference type="NCBI Taxonomy" id="689"/>
    <lineage>
        <taxon>Bacteria</taxon>
        <taxon>Pseudomonadati</taxon>
        <taxon>Pseudomonadota</taxon>
        <taxon>Gammaproteobacteria</taxon>
        <taxon>Vibrionales</taxon>
        <taxon>Vibrionaceae</taxon>
        <taxon>Vibrio</taxon>
    </lineage>
</organism>
<dbReference type="InterPro" id="IPR003965">
    <property type="entry name" value="Fatty_acid_synthase"/>
</dbReference>
<dbReference type="PANTHER" id="PTHR43841">
    <property type="entry name" value="3-HYDROXYACYL-THIOESTER DEHYDRATASE HTDX-RELATED"/>
    <property type="match status" value="1"/>
</dbReference>
<feature type="domain" description="MaoC-like" evidence="1">
    <location>
        <begin position="175"/>
        <end position="223"/>
    </location>
</feature>
<dbReference type="AlphaFoldDB" id="A0A3G4VES2"/>
<dbReference type="GO" id="GO:0005835">
    <property type="term" value="C:fatty acid synthase complex"/>
    <property type="evidence" value="ECO:0007669"/>
    <property type="project" value="InterPro"/>
</dbReference>
<evidence type="ECO:0000313" key="3">
    <source>
        <dbReference type="Proteomes" id="UP000279760"/>
    </source>
</evidence>
<protein>
    <recommendedName>
        <fullName evidence="1">MaoC-like domain-containing protein</fullName>
    </recommendedName>
</protein>
<dbReference type="GO" id="GO:0006633">
    <property type="term" value="P:fatty acid biosynthetic process"/>
    <property type="evidence" value="ECO:0007669"/>
    <property type="project" value="InterPro"/>
</dbReference>
<dbReference type="GO" id="GO:0004312">
    <property type="term" value="F:fatty acid synthase activity"/>
    <property type="evidence" value="ECO:0007669"/>
    <property type="project" value="InterPro"/>
</dbReference>
<reference evidence="2 3" key="1">
    <citation type="submission" date="2018-11" db="EMBL/GenBank/DDBJ databases">
        <title>Complete Genome Sequence of Vbrio mediterranei 117-T6: a Potential Pathogen Bacteria Isolated from the Conchocelis of Pyropia.</title>
        <authorList>
            <person name="Liu Q."/>
        </authorList>
    </citation>
    <scope>NUCLEOTIDE SEQUENCE [LARGE SCALE GENOMIC DNA]</scope>
    <source>
        <strain evidence="2 3">117-T6</strain>
    </source>
</reference>
<dbReference type="InterPro" id="IPR029069">
    <property type="entry name" value="HotDog_dom_sf"/>
</dbReference>
<dbReference type="Gene3D" id="3.10.129.10">
    <property type="entry name" value="Hotdog Thioesterase"/>
    <property type="match status" value="1"/>
</dbReference>
<dbReference type="SUPFAM" id="SSF54637">
    <property type="entry name" value="Thioesterase/thiol ester dehydrase-isomerase"/>
    <property type="match status" value="1"/>
</dbReference>
<accession>A0A3G4VES2</accession>
<dbReference type="Pfam" id="PF01575">
    <property type="entry name" value="MaoC_dehydratas"/>
    <property type="match status" value="1"/>
</dbReference>
<evidence type="ECO:0000259" key="1">
    <source>
        <dbReference type="Pfam" id="PF01575"/>
    </source>
</evidence>
<dbReference type="RefSeq" id="WP_124941363.1">
    <property type="nucleotide sequence ID" value="NZ_CP033578.1"/>
</dbReference>
<evidence type="ECO:0000313" key="2">
    <source>
        <dbReference type="EMBL" id="AYV23323.1"/>
    </source>
</evidence>
<gene>
    <name evidence="2" type="ORF">ECB94_18650</name>
</gene>
<dbReference type="InterPro" id="IPR002539">
    <property type="entry name" value="MaoC-like_dom"/>
</dbReference>
<dbReference type="Proteomes" id="UP000279760">
    <property type="component" value="Chromosome 2"/>
</dbReference>
<name>A0A3G4VES2_9VIBR</name>
<dbReference type="PANTHER" id="PTHR43841:SF3">
    <property type="entry name" value="(3R)-HYDROXYACYL-ACP DEHYDRATASE SUBUNIT HADB"/>
    <property type="match status" value="1"/>
</dbReference>
<sequence>MHIDASRSSRYSTLLFKALLKRIDVDAITCIEPLSLTNSNFHFDTEKLQRYKDYFGFSKGSVPLPFLFVATQNEQLQLFTHPNTSIRPLGLVHTSIEFEQFDELDGEQSYEFQLELQAEQKTDRGLSFEVHGAFYRSGQMVARYRSGYLMPTKRKNVRSKNSNPALSTSLPELATFTVSVSQAREYAKLSGDYNPIHLARWSAKLFGFNKPIIHGMYMVAKLLKFESDSTAIHHVGFVFKKPILMPTDVKVVQDKAQILCINSEGNCFIEMMPNKTGK</sequence>
<proteinExistence type="predicted"/>
<dbReference type="EMBL" id="CP033578">
    <property type="protein sequence ID" value="AYV23323.1"/>
    <property type="molecule type" value="Genomic_DNA"/>
</dbReference>